<feature type="non-terminal residue" evidence="1">
    <location>
        <position position="1"/>
    </location>
</feature>
<comment type="caution">
    <text evidence="1">The sequence shown here is derived from an EMBL/GenBank/DDBJ whole genome shotgun (WGS) entry which is preliminary data.</text>
</comment>
<feature type="non-terminal residue" evidence="1">
    <location>
        <position position="74"/>
    </location>
</feature>
<sequence length="74" mass="7758">CSGAALRVPGWSESAGCHEAVGIRSEQRAGRCCCPGRQLGQPGNCHCRTAGGCACDEGARLCQALRQCHADTRR</sequence>
<dbReference type="EMBL" id="BLLF01004456">
    <property type="protein sequence ID" value="GFH29651.1"/>
    <property type="molecule type" value="Genomic_DNA"/>
</dbReference>
<accession>A0A6A0ABL1</accession>
<reference evidence="1 2" key="1">
    <citation type="submission" date="2020-02" db="EMBL/GenBank/DDBJ databases">
        <title>Draft genome sequence of Haematococcus lacustris strain NIES-144.</title>
        <authorList>
            <person name="Morimoto D."/>
            <person name="Nakagawa S."/>
            <person name="Yoshida T."/>
            <person name="Sawayama S."/>
        </authorList>
    </citation>
    <scope>NUCLEOTIDE SEQUENCE [LARGE SCALE GENOMIC DNA]</scope>
    <source>
        <strain evidence="1 2">NIES-144</strain>
    </source>
</reference>
<gene>
    <name evidence="1" type="ORF">HaLaN_28346</name>
</gene>
<proteinExistence type="predicted"/>
<organism evidence="1 2">
    <name type="scientific">Haematococcus lacustris</name>
    <name type="common">Green alga</name>
    <name type="synonym">Haematococcus pluvialis</name>
    <dbReference type="NCBI Taxonomy" id="44745"/>
    <lineage>
        <taxon>Eukaryota</taxon>
        <taxon>Viridiplantae</taxon>
        <taxon>Chlorophyta</taxon>
        <taxon>core chlorophytes</taxon>
        <taxon>Chlorophyceae</taxon>
        <taxon>CS clade</taxon>
        <taxon>Chlamydomonadales</taxon>
        <taxon>Haematococcaceae</taxon>
        <taxon>Haematococcus</taxon>
    </lineage>
</organism>
<evidence type="ECO:0000313" key="1">
    <source>
        <dbReference type="EMBL" id="GFH29651.1"/>
    </source>
</evidence>
<protein>
    <submittedName>
        <fullName evidence="1">Uncharacterized protein</fullName>
    </submittedName>
</protein>
<keyword evidence="2" id="KW-1185">Reference proteome</keyword>
<evidence type="ECO:0000313" key="2">
    <source>
        <dbReference type="Proteomes" id="UP000485058"/>
    </source>
</evidence>
<dbReference type="AlphaFoldDB" id="A0A6A0ABL1"/>
<name>A0A6A0ABL1_HAELA</name>
<dbReference type="Proteomes" id="UP000485058">
    <property type="component" value="Unassembled WGS sequence"/>
</dbReference>